<evidence type="ECO:0000313" key="1">
    <source>
        <dbReference type="EMBL" id="KYD09033.1"/>
    </source>
</evidence>
<sequence length="152" mass="17163">MTFFCDLPDSPFEGLVRSNVWDLPPTPCEKEKLFPCRLSCARIGKRGAGYDMKKEVTAMEDPKHTLAYIRSELLRIETMAGTLSAIEKEHFHQLNRFDQRELADLAVEEQNAARQLNAIRTICLSLSQKIGEMLQEEAGSGTSERGNHEAVH</sequence>
<gene>
    <name evidence="1" type="ORF">B4135_3944</name>
</gene>
<reference evidence="1 2" key="1">
    <citation type="submission" date="2016-01" db="EMBL/GenBank/DDBJ databases">
        <title>Draft Genome Sequences of Seven Thermophilic Sporeformers Isolated from Foods.</title>
        <authorList>
            <person name="Berendsen E.M."/>
            <person name="Wells-Bennik M.H."/>
            <person name="Krawcyk A.O."/>
            <person name="De Jong A."/>
            <person name="Holsappel S."/>
            <person name="Eijlander R.T."/>
            <person name="Kuipers O.P."/>
        </authorList>
    </citation>
    <scope>NUCLEOTIDE SEQUENCE [LARGE SCALE GENOMIC DNA]</scope>
    <source>
        <strain evidence="1 2">B4135</strain>
    </source>
</reference>
<name>A0A150L9L0_9BACI</name>
<dbReference type="STRING" id="301148.B4135_3944"/>
<dbReference type="Proteomes" id="UP000075683">
    <property type="component" value="Unassembled WGS sequence"/>
</dbReference>
<accession>A0A150L9L0</accession>
<dbReference type="EMBL" id="LQYT01000133">
    <property type="protein sequence ID" value="KYD09033.1"/>
    <property type="molecule type" value="Genomic_DNA"/>
</dbReference>
<proteinExistence type="predicted"/>
<comment type="caution">
    <text evidence="1">The sequence shown here is derived from an EMBL/GenBank/DDBJ whole genome shotgun (WGS) entry which is preliminary data.</text>
</comment>
<dbReference type="AlphaFoldDB" id="A0A150L9L0"/>
<evidence type="ECO:0000313" key="2">
    <source>
        <dbReference type="Proteomes" id="UP000075683"/>
    </source>
</evidence>
<protein>
    <submittedName>
        <fullName evidence="1">Uncharacterized protein</fullName>
    </submittedName>
</protein>
<organism evidence="1 2">
    <name type="scientific">Caldibacillus debilis</name>
    <dbReference type="NCBI Taxonomy" id="301148"/>
    <lineage>
        <taxon>Bacteria</taxon>
        <taxon>Bacillati</taxon>
        <taxon>Bacillota</taxon>
        <taxon>Bacilli</taxon>
        <taxon>Bacillales</taxon>
        <taxon>Bacillaceae</taxon>
        <taxon>Caldibacillus</taxon>
    </lineage>
</organism>